<dbReference type="InterPro" id="IPR010133">
    <property type="entry name" value="Bacteriocin_signal_seq"/>
</dbReference>
<reference evidence="2" key="1">
    <citation type="submission" date="2016-10" db="EMBL/GenBank/DDBJ databases">
        <authorList>
            <person name="Varghese N."/>
            <person name="Submissions S."/>
        </authorList>
    </citation>
    <scope>NUCLEOTIDE SEQUENCE [LARGE SCALE GENOMIC DNA]</scope>
    <source>
        <strain evidence="2">DSM 25575</strain>
    </source>
</reference>
<protein>
    <submittedName>
        <fullName evidence="1">Bacteriocin-type signal sequence-containing protein</fullName>
    </submittedName>
</protein>
<dbReference type="RefSeq" id="WP_090022110.1">
    <property type="nucleotide sequence ID" value="NZ_FOVD01000001.1"/>
</dbReference>
<proteinExistence type="predicted"/>
<evidence type="ECO:0000313" key="1">
    <source>
        <dbReference type="EMBL" id="SFN00118.1"/>
    </source>
</evidence>
<evidence type="ECO:0000313" key="2">
    <source>
        <dbReference type="Proteomes" id="UP000198769"/>
    </source>
</evidence>
<dbReference type="Proteomes" id="UP000198769">
    <property type="component" value="Unassembled WGS sequence"/>
</dbReference>
<sequence>MKKNILQEAKKLSKKELKTIAGGMMNCMEPILCTEFPCEPIPPGDPRACTKISVGCAQKICRPQPEPVFVP</sequence>
<keyword evidence="2" id="KW-1185">Reference proteome</keyword>
<dbReference type="OrthoDB" id="1190610at2"/>
<name>A0A1I4VG10_CHROL</name>
<gene>
    <name evidence="1" type="ORF">SAMN05421594_0258</name>
</gene>
<dbReference type="AlphaFoldDB" id="A0A1I4VG10"/>
<accession>A0A1I4VG10</accession>
<dbReference type="NCBIfam" id="TIGR01847">
    <property type="entry name" value="bacteriocin_sig"/>
    <property type="match status" value="1"/>
</dbReference>
<dbReference type="EMBL" id="FOVD01000001">
    <property type="protein sequence ID" value="SFN00118.1"/>
    <property type="molecule type" value="Genomic_DNA"/>
</dbReference>
<organism evidence="1 2">
    <name type="scientific">Chryseobacterium oleae</name>
    <dbReference type="NCBI Taxonomy" id="491207"/>
    <lineage>
        <taxon>Bacteria</taxon>
        <taxon>Pseudomonadati</taxon>
        <taxon>Bacteroidota</taxon>
        <taxon>Flavobacteriia</taxon>
        <taxon>Flavobacteriales</taxon>
        <taxon>Weeksellaceae</taxon>
        <taxon>Chryseobacterium group</taxon>
        <taxon>Chryseobacterium</taxon>
    </lineage>
</organism>